<feature type="region of interest" description="Disordered" evidence="1">
    <location>
        <begin position="151"/>
        <end position="188"/>
    </location>
</feature>
<reference evidence="2" key="1">
    <citation type="submission" date="2021-03" db="EMBL/GenBank/DDBJ databases">
        <authorList>
            <consortium name="Genoscope - CEA"/>
            <person name="William W."/>
        </authorList>
    </citation>
    <scope>NUCLEOTIDE SEQUENCE</scope>
    <source>
        <strain evidence="2">Doubled-haploid Pahang</strain>
    </source>
</reference>
<gene>
    <name evidence="2" type="ORF">GSMUA_317460.1</name>
</gene>
<protein>
    <submittedName>
        <fullName evidence="2">(wild Malaysian banana) hypothetical protein</fullName>
    </submittedName>
</protein>
<organism evidence="2">
    <name type="scientific">Musa acuminata subsp. malaccensis</name>
    <name type="common">Wild banana</name>
    <name type="synonym">Musa malaccensis</name>
    <dbReference type="NCBI Taxonomy" id="214687"/>
    <lineage>
        <taxon>Eukaryota</taxon>
        <taxon>Viridiplantae</taxon>
        <taxon>Streptophyta</taxon>
        <taxon>Embryophyta</taxon>
        <taxon>Tracheophyta</taxon>
        <taxon>Spermatophyta</taxon>
        <taxon>Magnoliopsida</taxon>
        <taxon>Liliopsida</taxon>
        <taxon>Zingiberales</taxon>
        <taxon>Musaceae</taxon>
        <taxon>Musa</taxon>
    </lineage>
</organism>
<evidence type="ECO:0000313" key="2">
    <source>
        <dbReference type="EMBL" id="CAG1853520.1"/>
    </source>
</evidence>
<proteinExistence type="predicted"/>
<evidence type="ECO:0000256" key="1">
    <source>
        <dbReference type="SAM" id="MobiDB-lite"/>
    </source>
</evidence>
<accession>A0A8D7AQM8</accession>
<sequence>MHPDTRKINLSHSIDGGTEKSLMVFGSLSHKHRDKKDVLDQVVPEKKNSYNLIESLRDLHYALQSGLPPCGFSSLFLHLSTHLHQHIFQPLLPLLPQAKHQPFQLLSCQQDLHLAASCLVSNTSISFLWLHLFSPFPRSASLHAVAHGSLQAPSGTREKGVDISNQRWQEPSPTSKRRSDPRDLTSQS</sequence>
<feature type="compositionally biased region" description="Basic and acidic residues" evidence="1">
    <location>
        <begin position="177"/>
        <end position="188"/>
    </location>
</feature>
<feature type="compositionally biased region" description="Polar residues" evidence="1">
    <location>
        <begin position="163"/>
        <end position="174"/>
    </location>
</feature>
<dbReference type="AlphaFoldDB" id="A0A8D7AQM8"/>
<dbReference type="EMBL" id="HG996476">
    <property type="protein sequence ID" value="CAG1853520.1"/>
    <property type="molecule type" value="Genomic_DNA"/>
</dbReference>
<name>A0A8D7AQM8_MUSAM</name>